<dbReference type="InterPro" id="IPR020593">
    <property type="entry name" value="G-glutamylP_reductase_CS"/>
</dbReference>
<dbReference type="InterPro" id="IPR016163">
    <property type="entry name" value="Ald_DH_C"/>
</dbReference>
<dbReference type="NCBIfam" id="TIGR00407">
    <property type="entry name" value="proA"/>
    <property type="match status" value="1"/>
</dbReference>
<comment type="caution">
    <text evidence="9">The sequence shown here is derived from an EMBL/GenBank/DDBJ whole genome shotgun (WGS) entry which is preliminary data.</text>
</comment>
<dbReference type="Pfam" id="PF00171">
    <property type="entry name" value="Aldedh"/>
    <property type="match status" value="1"/>
</dbReference>
<dbReference type="GO" id="GO:0004350">
    <property type="term" value="F:glutamate-5-semialdehyde dehydrogenase activity"/>
    <property type="evidence" value="ECO:0007669"/>
    <property type="project" value="UniProtKB-UniRule"/>
</dbReference>
<dbReference type="AlphaFoldDB" id="A0A8J2FPE7"/>
<evidence type="ECO:0000256" key="7">
    <source>
        <dbReference type="HAMAP-Rule" id="MF_00412"/>
    </source>
</evidence>
<name>A0A8J2FPE7_9BACT</name>
<accession>A0A8J2FPE7</accession>
<dbReference type="Proteomes" id="UP000663859">
    <property type="component" value="Unassembled WGS sequence"/>
</dbReference>
<evidence type="ECO:0000256" key="4">
    <source>
        <dbReference type="ARBA" id="ARBA00022857"/>
    </source>
</evidence>
<proteinExistence type="inferred from homology"/>
<keyword evidence="10" id="KW-1185">Reference proteome</keyword>
<evidence type="ECO:0000313" key="10">
    <source>
        <dbReference type="Proteomes" id="UP000663859"/>
    </source>
</evidence>
<dbReference type="InterPro" id="IPR000965">
    <property type="entry name" value="GPR_dom"/>
</dbReference>
<dbReference type="InterPro" id="IPR016161">
    <property type="entry name" value="Ald_DH/histidinol_DH"/>
</dbReference>
<dbReference type="UniPathway" id="UPA00098">
    <property type="reaction ID" value="UER00360"/>
</dbReference>
<dbReference type="InterPro" id="IPR012134">
    <property type="entry name" value="Glu-5-SA_DH"/>
</dbReference>
<dbReference type="Gene3D" id="3.40.605.10">
    <property type="entry name" value="Aldehyde Dehydrogenase, Chain A, domain 1"/>
    <property type="match status" value="1"/>
</dbReference>
<dbReference type="CDD" id="cd07079">
    <property type="entry name" value="ALDH_F18-19_ProA-GPR"/>
    <property type="match status" value="1"/>
</dbReference>
<gene>
    <name evidence="7 9" type="primary">proA</name>
    <name evidence="9" type="ORF">MPNT_50022</name>
</gene>
<keyword evidence="5 7" id="KW-0560">Oxidoreductase</keyword>
<dbReference type="SUPFAM" id="SSF53720">
    <property type="entry name" value="ALDH-like"/>
    <property type="match status" value="1"/>
</dbReference>
<dbReference type="GO" id="GO:0050661">
    <property type="term" value="F:NADP binding"/>
    <property type="evidence" value="ECO:0007669"/>
    <property type="project" value="InterPro"/>
</dbReference>
<dbReference type="PIRSF" id="PIRSF000151">
    <property type="entry name" value="GPR"/>
    <property type="match status" value="1"/>
</dbReference>
<dbReference type="PANTHER" id="PTHR11063:SF8">
    <property type="entry name" value="DELTA-1-PYRROLINE-5-CARBOXYLATE SYNTHASE"/>
    <property type="match status" value="1"/>
</dbReference>
<evidence type="ECO:0000256" key="5">
    <source>
        <dbReference type="ARBA" id="ARBA00023002"/>
    </source>
</evidence>
<dbReference type="FunFam" id="3.40.309.10:FF:000006">
    <property type="entry name" value="Gamma-glutamyl phosphate reductase"/>
    <property type="match status" value="1"/>
</dbReference>
<feature type="domain" description="Aldehyde dehydrogenase" evidence="8">
    <location>
        <begin position="12"/>
        <end position="282"/>
    </location>
</feature>
<protein>
    <recommendedName>
        <fullName evidence="7">Gamma-glutamyl phosphate reductase</fullName>
        <shortName evidence="7">GPR</shortName>
        <ecNumber evidence="7">1.2.1.41</ecNumber>
    </recommendedName>
    <alternativeName>
        <fullName evidence="7">Glutamate-5-semialdehyde dehydrogenase</fullName>
    </alternativeName>
    <alternativeName>
        <fullName evidence="7">Glutamyl-gamma-semialdehyde dehydrogenase</fullName>
        <shortName evidence="7">GSA dehydrogenase</shortName>
    </alternativeName>
</protein>
<comment type="subcellular location">
    <subcellularLocation>
        <location evidence="7">Cytoplasm</location>
    </subcellularLocation>
</comment>
<evidence type="ECO:0000256" key="2">
    <source>
        <dbReference type="ARBA" id="ARBA00022605"/>
    </source>
</evidence>
<dbReference type="Gene3D" id="3.40.309.10">
    <property type="entry name" value="Aldehyde Dehydrogenase, Chain A, domain 2"/>
    <property type="match status" value="1"/>
</dbReference>
<dbReference type="InterPro" id="IPR016162">
    <property type="entry name" value="Ald_DH_N"/>
</dbReference>
<dbReference type="GO" id="GO:0055129">
    <property type="term" value="P:L-proline biosynthetic process"/>
    <property type="evidence" value="ECO:0007669"/>
    <property type="project" value="UniProtKB-UniRule"/>
</dbReference>
<keyword evidence="4 7" id="KW-0521">NADP</keyword>
<dbReference type="PANTHER" id="PTHR11063">
    <property type="entry name" value="GLUTAMATE SEMIALDEHYDE DEHYDROGENASE"/>
    <property type="match status" value="1"/>
</dbReference>
<dbReference type="HAMAP" id="MF_00412">
    <property type="entry name" value="ProA"/>
    <property type="match status" value="1"/>
</dbReference>
<dbReference type="EC" id="1.2.1.41" evidence="7"/>
<comment type="similarity">
    <text evidence="7">Belongs to the gamma-glutamyl phosphate reductase family.</text>
</comment>
<dbReference type="GO" id="GO:0005737">
    <property type="term" value="C:cytoplasm"/>
    <property type="evidence" value="ECO:0007669"/>
    <property type="project" value="UniProtKB-SubCell"/>
</dbReference>
<comment type="function">
    <text evidence="7">Catalyzes the NADPH-dependent reduction of L-glutamate 5-phosphate into L-glutamate 5-semialdehyde and phosphate. The product spontaneously undergoes cyclization to form 1-pyrroline-5-carboxylate.</text>
</comment>
<evidence type="ECO:0000256" key="6">
    <source>
        <dbReference type="ARBA" id="ARBA00049024"/>
    </source>
</evidence>
<evidence type="ECO:0000256" key="1">
    <source>
        <dbReference type="ARBA" id="ARBA00004985"/>
    </source>
</evidence>
<dbReference type="PROSITE" id="PS01223">
    <property type="entry name" value="PROA"/>
    <property type="match status" value="1"/>
</dbReference>
<dbReference type="RefSeq" id="WP_174582290.1">
    <property type="nucleotide sequence ID" value="NZ_CAJNOB010000045.1"/>
</dbReference>
<evidence type="ECO:0000259" key="8">
    <source>
        <dbReference type="Pfam" id="PF00171"/>
    </source>
</evidence>
<comment type="catalytic activity">
    <reaction evidence="6 7">
        <text>L-glutamate 5-semialdehyde + phosphate + NADP(+) = L-glutamyl 5-phosphate + NADPH + H(+)</text>
        <dbReference type="Rhea" id="RHEA:19541"/>
        <dbReference type="ChEBI" id="CHEBI:15378"/>
        <dbReference type="ChEBI" id="CHEBI:43474"/>
        <dbReference type="ChEBI" id="CHEBI:57783"/>
        <dbReference type="ChEBI" id="CHEBI:58066"/>
        <dbReference type="ChEBI" id="CHEBI:58274"/>
        <dbReference type="ChEBI" id="CHEBI:58349"/>
        <dbReference type="EC" id="1.2.1.41"/>
    </reaction>
</comment>
<reference evidence="9" key="1">
    <citation type="submission" date="2021-02" db="EMBL/GenBank/DDBJ databases">
        <authorList>
            <person name="Cremers G."/>
            <person name="Picone N."/>
        </authorList>
    </citation>
    <scope>NUCLEOTIDE SEQUENCE</scope>
    <source>
        <strain evidence="9">PQ17</strain>
    </source>
</reference>
<evidence type="ECO:0000313" key="9">
    <source>
        <dbReference type="EMBL" id="CAF0702281.1"/>
    </source>
</evidence>
<comment type="pathway">
    <text evidence="1 7">Amino-acid biosynthesis; L-proline biosynthesis; L-glutamate 5-semialdehyde from L-glutamate: step 2/2.</text>
</comment>
<evidence type="ECO:0000256" key="3">
    <source>
        <dbReference type="ARBA" id="ARBA00022650"/>
    </source>
</evidence>
<keyword evidence="7" id="KW-0963">Cytoplasm</keyword>
<dbReference type="EMBL" id="CAJNOB010000045">
    <property type="protein sequence ID" value="CAF0702281.1"/>
    <property type="molecule type" value="Genomic_DNA"/>
</dbReference>
<dbReference type="InterPro" id="IPR015590">
    <property type="entry name" value="Aldehyde_DH_dom"/>
</dbReference>
<sequence>MKDLSEQMQLAEELGRRAHAASQKLAKSGAEHLNEALGLIAAALHSRRDQILKANEADVSSAKKEGLSSALVDRLVLNSARWDGLLESVGKVAALPSVLGTVIREWTRPNGLRIQKVRVPIGVIAIFYEARPNVTVDAAVLCIKAGNAVILRGGREAFRTNTVLVEAIRDGLDKAGLPSDTVQLVPTVEREMVPLLCRLDRWINLVIPRGGKRLVETVVENARMAVLKHAEGICHVYVHKDADLAMAQEILVNAKCQRPSVCNAMETLLVDEELACGKLRELLQPLREAGVEIRGDPLALKYGGPGILPATEEDWSTEYLDLILSVRVVPGLDGAIEHIEQYGSHHSDAIVTNNAEAAERFLREVDSAVVYWNASTRFTDGGEFGFGTEIGISTGKFHARGPMGLEDLCSYKYCVIGRGTVRT</sequence>
<keyword evidence="2 7" id="KW-0028">Amino-acid biosynthesis</keyword>
<organism evidence="9 10">
    <name type="scientific">Candidatus Methylacidithermus pantelleriae</name>
    <dbReference type="NCBI Taxonomy" id="2744239"/>
    <lineage>
        <taxon>Bacteria</taxon>
        <taxon>Pseudomonadati</taxon>
        <taxon>Verrucomicrobiota</taxon>
        <taxon>Methylacidiphilae</taxon>
        <taxon>Methylacidiphilales</taxon>
        <taxon>Methylacidiphilaceae</taxon>
        <taxon>Candidatus Methylacidithermus</taxon>
    </lineage>
</organism>
<keyword evidence="3 7" id="KW-0641">Proline biosynthesis</keyword>
<dbReference type="NCBIfam" id="NF001221">
    <property type="entry name" value="PRK00197.1"/>
    <property type="match status" value="1"/>
</dbReference>